<dbReference type="eggNOG" id="COG2208">
    <property type="taxonomic scope" value="Bacteria"/>
</dbReference>
<keyword evidence="1" id="KW-0378">Hydrolase</keyword>
<gene>
    <name evidence="3" type="ordered locus">TEPIRE1_1073</name>
</gene>
<sequence length="389" mass="43137">MEVRTELYWESNNKYGEELCGDKVEAVQSVEETIMVMADGLGSGVKANILATLTSKIAVTMLKQGSSIEETVKTIMATLPICKVRKIAYSTFTIIRVDSFGNCYIAEYGNPPVVLLREGSVIKLNGTVRKIEGKEVREHRLKVQRDDIFIVMSDGVVHAGIGGILNLGWQWENIAQYIEKVSKVEHTLGGLVKLLSTATMNFYMDKAGDDATVAALKIIAPQFVTVFTGPPQKPDDDEKVIAHLMRKPGKKVVCGGTAAQIAARVLGREIETSTEFIDPEIPPIAHIKGIDLVTEGVLTLARTRELIMRYFDPCAQYKELRQLEQKDGASRLARILVDATDVIFLLGRAINPAHQNPDFPKNLSIKLNVVRELAEILEKMGKHIEIIYY</sequence>
<accession>L0S1N2</accession>
<dbReference type="OrthoDB" id="1090916at2"/>
<dbReference type="Gene3D" id="3.60.40.10">
    <property type="entry name" value="PPM-type phosphatase domain"/>
    <property type="match status" value="1"/>
</dbReference>
<evidence type="ECO:0000313" key="3">
    <source>
        <dbReference type="EMBL" id="CCP25788.1"/>
    </source>
</evidence>
<dbReference type="KEGG" id="tae:TepiRe1_1073"/>
<dbReference type="PANTHER" id="PTHR43156">
    <property type="entry name" value="STAGE II SPORULATION PROTEIN E-RELATED"/>
    <property type="match status" value="1"/>
</dbReference>
<name>F4LRQ6_TEPAE</name>
<dbReference type="SUPFAM" id="SSF81606">
    <property type="entry name" value="PP2C-like"/>
    <property type="match status" value="1"/>
</dbReference>
<proteinExistence type="predicted"/>
<feature type="domain" description="PPM-type phosphatase" evidence="2">
    <location>
        <begin position="4"/>
        <end position="218"/>
    </location>
</feature>
<accession>F4LRQ6</accession>
<dbReference type="Pfam" id="PF07228">
    <property type="entry name" value="SpoIIE"/>
    <property type="match status" value="1"/>
</dbReference>
<dbReference type="InterPro" id="IPR036457">
    <property type="entry name" value="PPM-type-like_dom_sf"/>
</dbReference>
<dbReference type="SMART" id="SM00331">
    <property type="entry name" value="PP2C_SIG"/>
    <property type="match status" value="1"/>
</dbReference>
<dbReference type="HOGENOM" id="CLU_703441_0_0_9"/>
<dbReference type="PANTHER" id="PTHR43156:SF2">
    <property type="entry name" value="STAGE II SPORULATION PROTEIN E"/>
    <property type="match status" value="1"/>
</dbReference>
<protein>
    <submittedName>
        <fullName evidence="3">Stage II sporulation protein E</fullName>
    </submittedName>
</protein>
<dbReference type="InterPro" id="IPR052016">
    <property type="entry name" value="Bact_Sigma-Reg"/>
</dbReference>
<dbReference type="AlphaFoldDB" id="F4LRQ6"/>
<reference evidence="4" key="1">
    <citation type="journal article" date="2013" name="Genome Announc.">
        <title>First genome sequence of a syntrophic acetate-oxidizing bacterium, Tepidanaerobacter acetatoxydans strain Re1.</title>
        <authorList>
            <person name="Manzoor S."/>
            <person name="Bongcam-Rudloff E."/>
            <person name="Schnurer A."/>
            <person name="Muller B."/>
        </authorList>
    </citation>
    <scope>NUCLEOTIDE SEQUENCE [LARGE SCALE GENOMIC DNA]</scope>
    <source>
        <strain evidence="4">Re1</strain>
    </source>
</reference>
<dbReference type="GO" id="GO:0016791">
    <property type="term" value="F:phosphatase activity"/>
    <property type="evidence" value="ECO:0007669"/>
    <property type="project" value="TreeGrafter"/>
</dbReference>
<dbReference type="InterPro" id="IPR001932">
    <property type="entry name" value="PPM-type_phosphatase-like_dom"/>
</dbReference>
<dbReference type="KEGG" id="tep:TepRe1_0976"/>
<evidence type="ECO:0000259" key="2">
    <source>
        <dbReference type="SMART" id="SM00331"/>
    </source>
</evidence>
<organism evidence="3 4">
    <name type="scientific">Tepidanaerobacter acetatoxydans (strain DSM 21804 / JCM 16047 / Re1)</name>
    <dbReference type="NCBI Taxonomy" id="1209989"/>
    <lineage>
        <taxon>Bacteria</taxon>
        <taxon>Bacillati</taxon>
        <taxon>Bacillota</taxon>
        <taxon>Clostridia</taxon>
        <taxon>Thermosediminibacterales</taxon>
        <taxon>Tepidanaerobacteraceae</taxon>
        <taxon>Tepidanaerobacter</taxon>
    </lineage>
</organism>
<evidence type="ECO:0000313" key="4">
    <source>
        <dbReference type="Proteomes" id="UP000010802"/>
    </source>
</evidence>
<dbReference type="Proteomes" id="UP000010802">
    <property type="component" value="Chromosome"/>
</dbReference>
<dbReference type="STRING" id="1209989.TepRe1_0976"/>
<dbReference type="EMBL" id="HF563609">
    <property type="protein sequence ID" value="CCP25788.1"/>
    <property type="molecule type" value="Genomic_DNA"/>
</dbReference>
<keyword evidence="4" id="KW-1185">Reference proteome</keyword>
<dbReference type="RefSeq" id="WP_013778047.1">
    <property type="nucleotide sequence ID" value="NC_015519.1"/>
</dbReference>
<dbReference type="PATRIC" id="fig|1209989.3.peg.1174"/>
<evidence type="ECO:0000256" key="1">
    <source>
        <dbReference type="ARBA" id="ARBA00022801"/>
    </source>
</evidence>